<feature type="domain" description="RNA polymerase sigma-70 region 2" evidence="6">
    <location>
        <begin position="36"/>
        <end position="101"/>
    </location>
</feature>
<protein>
    <submittedName>
        <fullName evidence="8">RNA polymerase sigma-70 factor, ECF subfamily</fullName>
    </submittedName>
</protein>
<keyword evidence="4" id="KW-0238">DNA-binding</keyword>
<dbReference type="EMBL" id="FNQY01000027">
    <property type="protein sequence ID" value="SEA55456.1"/>
    <property type="molecule type" value="Genomic_DNA"/>
</dbReference>
<accession>A0A1H4C506</accession>
<comment type="similarity">
    <text evidence="1">Belongs to the sigma-70 factor family. ECF subfamily.</text>
</comment>
<dbReference type="InterPro" id="IPR013325">
    <property type="entry name" value="RNA_pol_sigma_r2"/>
</dbReference>
<evidence type="ECO:0000256" key="3">
    <source>
        <dbReference type="ARBA" id="ARBA00023082"/>
    </source>
</evidence>
<evidence type="ECO:0000256" key="5">
    <source>
        <dbReference type="ARBA" id="ARBA00023163"/>
    </source>
</evidence>
<keyword evidence="2" id="KW-0805">Transcription regulation</keyword>
<evidence type="ECO:0000256" key="1">
    <source>
        <dbReference type="ARBA" id="ARBA00010641"/>
    </source>
</evidence>
<dbReference type="STRING" id="551991.SAMN05192529_12742"/>
<dbReference type="Pfam" id="PF08281">
    <property type="entry name" value="Sigma70_r4_2"/>
    <property type="match status" value="1"/>
</dbReference>
<gene>
    <name evidence="8" type="ORF">SAMN05192529_12742</name>
</gene>
<dbReference type="Proteomes" id="UP000199041">
    <property type="component" value="Unassembled WGS sequence"/>
</dbReference>
<name>A0A1H4C506_9BACT</name>
<keyword evidence="3" id="KW-0731">Sigma factor</keyword>
<feature type="domain" description="RNA polymerase sigma factor 70 region 4 type 2" evidence="7">
    <location>
        <begin position="146"/>
        <end position="196"/>
    </location>
</feature>
<dbReference type="GO" id="GO:0003677">
    <property type="term" value="F:DNA binding"/>
    <property type="evidence" value="ECO:0007669"/>
    <property type="project" value="UniProtKB-KW"/>
</dbReference>
<evidence type="ECO:0000313" key="8">
    <source>
        <dbReference type="EMBL" id="SEA55456.1"/>
    </source>
</evidence>
<dbReference type="AlphaFoldDB" id="A0A1H4C506"/>
<dbReference type="InterPro" id="IPR007627">
    <property type="entry name" value="RNA_pol_sigma70_r2"/>
</dbReference>
<evidence type="ECO:0000256" key="4">
    <source>
        <dbReference type="ARBA" id="ARBA00023125"/>
    </source>
</evidence>
<dbReference type="SUPFAM" id="SSF88659">
    <property type="entry name" value="Sigma3 and sigma4 domains of RNA polymerase sigma factors"/>
    <property type="match status" value="1"/>
</dbReference>
<keyword evidence="5" id="KW-0804">Transcription</keyword>
<dbReference type="GO" id="GO:0016987">
    <property type="term" value="F:sigma factor activity"/>
    <property type="evidence" value="ECO:0007669"/>
    <property type="project" value="UniProtKB-KW"/>
</dbReference>
<evidence type="ECO:0000313" key="9">
    <source>
        <dbReference type="Proteomes" id="UP000199041"/>
    </source>
</evidence>
<sequence length="205" mass="23631">MQVKTNTLSNSTSSDTDEMLLEAYKASGDLELLSTLYKRYMGLVYSICLKYFKQAPASEDGVMDIFEQLIEKAKKHDIQHFKPWLGMVARNHCLMQLRKKSPDSVVRPEKSFMQSEDALHLSGEAYAPFELSDTQAQDKEVLLTSMEKCLEALVSQQQICIQLFYLEQKCYQQVAEMTGFAIEKVRSYIQNGRRNLKICMEKDKQ</sequence>
<dbReference type="InterPro" id="IPR013324">
    <property type="entry name" value="RNA_pol_sigma_r3/r4-like"/>
</dbReference>
<reference evidence="8 9" key="1">
    <citation type="submission" date="2016-10" db="EMBL/GenBank/DDBJ databases">
        <authorList>
            <person name="de Groot N.N."/>
        </authorList>
    </citation>
    <scope>NUCLEOTIDE SEQUENCE [LARGE SCALE GENOMIC DNA]</scope>
    <source>
        <strain evidence="8 9">Vu-144</strain>
    </source>
</reference>
<dbReference type="InterPro" id="IPR013249">
    <property type="entry name" value="RNA_pol_sigma70_r4_t2"/>
</dbReference>
<dbReference type="Gene3D" id="1.10.1740.10">
    <property type="match status" value="1"/>
</dbReference>
<keyword evidence="9" id="KW-1185">Reference proteome</keyword>
<dbReference type="PANTHER" id="PTHR43133:SF8">
    <property type="entry name" value="RNA POLYMERASE SIGMA FACTOR HI_1459-RELATED"/>
    <property type="match status" value="1"/>
</dbReference>
<evidence type="ECO:0000256" key="2">
    <source>
        <dbReference type="ARBA" id="ARBA00023015"/>
    </source>
</evidence>
<dbReference type="InterPro" id="IPR014284">
    <property type="entry name" value="RNA_pol_sigma-70_dom"/>
</dbReference>
<dbReference type="InterPro" id="IPR039425">
    <property type="entry name" value="RNA_pol_sigma-70-like"/>
</dbReference>
<dbReference type="PANTHER" id="PTHR43133">
    <property type="entry name" value="RNA POLYMERASE ECF-TYPE SIGMA FACTO"/>
    <property type="match status" value="1"/>
</dbReference>
<evidence type="ECO:0000259" key="6">
    <source>
        <dbReference type="Pfam" id="PF04542"/>
    </source>
</evidence>
<dbReference type="SUPFAM" id="SSF88946">
    <property type="entry name" value="Sigma2 domain of RNA polymerase sigma factors"/>
    <property type="match status" value="1"/>
</dbReference>
<dbReference type="NCBIfam" id="TIGR02937">
    <property type="entry name" value="sigma70-ECF"/>
    <property type="match status" value="1"/>
</dbReference>
<dbReference type="Pfam" id="PF04542">
    <property type="entry name" value="Sigma70_r2"/>
    <property type="match status" value="1"/>
</dbReference>
<dbReference type="InterPro" id="IPR036388">
    <property type="entry name" value="WH-like_DNA-bd_sf"/>
</dbReference>
<dbReference type="Gene3D" id="1.10.10.10">
    <property type="entry name" value="Winged helix-like DNA-binding domain superfamily/Winged helix DNA-binding domain"/>
    <property type="match status" value="1"/>
</dbReference>
<dbReference type="GO" id="GO:0006352">
    <property type="term" value="P:DNA-templated transcription initiation"/>
    <property type="evidence" value="ECO:0007669"/>
    <property type="project" value="InterPro"/>
</dbReference>
<organism evidence="8 9">
    <name type="scientific">Arachidicoccus rhizosphaerae</name>
    <dbReference type="NCBI Taxonomy" id="551991"/>
    <lineage>
        <taxon>Bacteria</taxon>
        <taxon>Pseudomonadati</taxon>
        <taxon>Bacteroidota</taxon>
        <taxon>Chitinophagia</taxon>
        <taxon>Chitinophagales</taxon>
        <taxon>Chitinophagaceae</taxon>
        <taxon>Arachidicoccus</taxon>
    </lineage>
</organism>
<proteinExistence type="inferred from homology"/>
<evidence type="ECO:0000259" key="7">
    <source>
        <dbReference type="Pfam" id="PF08281"/>
    </source>
</evidence>